<dbReference type="CDD" id="cd05289">
    <property type="entry name" value="MDR_like_2"/>
    <property type="match status" value="1"/>
</dbReference>
<evidence type="ECO:0000313" key="2">
    <source>
        <dbReference type="EMBL" id="CDR02874.1"/>
    </source>
</evidence>
<dbReference type="PANTHER" id="PTHR43482">
    <property type="entry name" value="PROTEIN AST1-RELATED"/>
    <property type="match status" value="1"/>
</dbReference>
<dbReference type="AlphaFoldDB" id="A0A060ZD56"/>
<dbReference type="InterPro" id="IPR036291">
    <property type="entry name" value="NAD(P)-bd_dom_sf"/>
</dbReference>
<dbReference type="Pfam" id="PF13602">
    <property type="entry name" value="ADH_zinc_N_2"/>
    <property type="match status" value="1"/>
</dbReference>
<dbReference type="SMART" id="SM00829">
    <property type="entry name" value="PKS_ER"/>
    <property type="match status" value="1"/>
</dbReference>
<protein>
    <submittedName>
        <fullName evidence="2">Alcohol dehydrogenase zinc-binding domainprotein</fullName>
    </submittedName>
    <submittedName>
        <fullName evidence="3">NADPH:quinone reductase-like Zn-dependent oxidoreductase</fullName>
    </submittedName>
</protein>
<dbReference type="EMBL" id="LK022848">
    <property type="protein sequence ID" value="CDR02874.1"/>
    <property type="molecule type" value="Genomic_DNA"/>
</dbReference>
<reference evidence="2" key="1">
    <citation type="submission" date="2014-05" db="EMBL/GenBank/DDBJ databases">
        <authorList>
            <person name="Horn Fabian"/>
        </authorList>
    </citation>
    <scope>NUCLEOTIDE SEQUENCE</scope>
</reference>
<keyword evidence="4" id="KW-1185">Reference proteome</keyword>
<dbReference type="Proteomes" id="UP000756710">
    <property type="component" value="Unassembled WGS sequence"/>
</dbReference>
<sequence length="311" mass="31736">MDNAYGFTAYGGPGVERFLDLPLPSPGPGELLVEVYAAGVNPVDWKVREGMHRSFLPLGLPAVFGREAAGVVVALGPGVEGFAVGDAVFGSSARGCGGYAHHAVLTADFTIVKPEGLSYTDAAALPVAAGTAYDSVRGLEVTAGETLLILGAGGGVGVAAVQLAASEGVSVVGTASGAKREFVSSLGATAVPYDGDDTADRLAAALPNGADAVLDLVGGDALDTVSGLMSTGCRVLTVADPETAARFGARQLSRGNRAETLGELARRVRDGRLDPHVRQVFPFAEAPAALRAIESGHPWGKVVLEMRTRTR</sequence>
<dbReference type="HOGENOM" id="CLU_026673_3_3_11"/>
<feature type="domain" description="Enoyl reductase (ER)" evidence="1">
    <location>
        <begin position="11"/>
        <end position="304"/>
    </location>
</feature>
<evidence type="ECO:0000259" key="1">
    <source>
        <dbReference type="SMART" id="SM00829"/>
    </source>
</evidence>
<dbReference type="GO" id="GO:0016491">
    <property type="term" value="F:oxidoreductase activity"/>
    <property type="evidence" value="ECO:0007669"/>
    <property type="project" value="InterPro"/>
</dbReference>
<dbReference type="Gene3D" id="3.40.50.720">
    <property type="entry name" value="NAD(P)-binding Rossmann-like Domain"/>
    <property type="match status" value="1"/>
</dbReference>
<dbReference type="InterPro" id="IPR052585">
    <property type="entry name" value="Lipid_raft_assoc_Zn_ADH"/>
</dbReference>
<dbReference type="EMBL" id="JAGGLR010000024">
    <property type="protein sequence ID" value="MBP2066336.1"/>
    <property type="molecule type" value="Genomic_DNA"/>
</dbReference>
<proteinExistence type="predicted"/>
<evidence type="ECO:0000313" key="4">
    <source>
        <dbReference type="Proteomes" id="UP000756710"/>
    </source>
</evidence>
<dbReference type="InterPro" id="IPR020843">
    <property type="entry name" value="ER"/>
</dbReference>
<dbReference type="InterPro" id="IPR011032">
    <property type="entry name" value="GroES-like_sf"/>
</dbReference>
<dbReference type="SUPFAM" id="SSF50129">
    <property type="entry name" value="GroES-like"/>
    <property type="match status" value="1"/>
</dbReference>
<dbReference type="InterPro" id="IPR013154">
    <property type="entry name" value="ADH-like_N"/>
</dbReference>
<gene>
    <name evidence="3" type="ORF">J2Z30_007385</name>
    <name evidence="2" type="ORF">SIRAN959</name>
</gene>
<dbReference type="RefSeq" id="WP_044567385.1">
    <property type="nucleotide sequence ID" value="NZ_BAABDR010000053.1"/>
</dbReference>
<organism evidence="2">
    <name type="scientific">Streptomyces iranensis</name>
    <dbReference type="NCBI Taxonomy" id="576784"/>
    <lineage>
        <taxon>Bacteria</taxon>
        <taxon>Bacillati</taxon>
        <taxon>Actinomycetota</taxon>
        <taxon>Actinomycetes</taxon>
        <taxon>Kitasatosporales</taxon>
        <taxon>Streptomycetaceae</taxon>
        <taxon>Streptomyces</taxon>
        <taxon>Streptomyces violaceusniger group</taxon>
    </lineage>
</organism>
<dbReference type="Pfam" id="PF08240">
    <property type="entry name" value="ADH_N"/>
    <property type="match status" value="1"/>
</dbReference>
<dbReference type="Gene3D" id="3.90.180.10">
    <property type="entry name" value="Medium-chain alcohol dehydrogenases, catalytic domain"/>
    <property type="match status" value="1"/>
</dbReference>
<accession>A0A060ZD56</accession>
<dbReference type="PANTHER" id="PTHR43482:SF1">
    <property type="entry name" value="PROTEIN AST1-RELATED"/>
    <property type="match status" value="1"/>
</dbReference>
<name>A0A060ZD56_9ACTN</name>
<dbReference type="SUPFAM" id="SSF51735">
    <property type="entry name" value="NAD(P)-binding Rossmann-fold domains"/>
    <property type="match status" value="1"/>
</dbReference>
<reference evidence="3 4" key="2">
    <citation type="submission" date="2021-03" db="EMBL/GenBank/DDBJ databases">
        <title>Genomic Encyclopedia of Type Strains, Phase IV (KMG-IV): sequencing the most valuable type-strain genomes for metagenomic binning, comparative biology and taxonomic classification.</title>
        <authorList>
            <person name="Goeker M."/>
        </authorList>
    </citation>
    <scope>NUCLEOTIDE SEQUENCE [LARGE SCALE GENOMIC DNA]</scope>
    <source>
        <strain evidence="3 4">DSM 41954</strain>
    </source>
</reference>
<evidence type="ECO:0000313" key="3">
    <source>
        <dbReference type="EMBL" id="MBP2066336.1"/>
    </source>
</evidence>